<feature type="transmembrane region" description="Helical" evidence="8">
    <location>
        <begin position="398"/>
        <end position="422"/>
    </location>
</feature>
<dbReference type="AlphaFoldDB" id="A0A9P5SU06"/>
<dbReference type="EC" id="3.4.-.-" evidence="7"/>
<evidence type="ECO:0000256" key="2">
    <source>
        <dbReference type="ARBA" id="ARBA00004240"/>
    </source>
</evidence>
<keyword evidence="8" id="KW-1133">Transmembrane helix</keyword>
<feature type="transmembrane region" description="Helical" evidence="8">
    <location>
        <begin position="307"/>
        <end position="329"/>
    </location>
</feature>
<accession>A0A9P5SU06</accession>
<keyword evidence="4 7" id="KW-0378">Hydrolase</keyword>
<dbReference type="GO" id="GO:0005783">
    <property type="term" value="C:endoplasmic reticulum"/>
    <property type="evidence" value="ECO:0007669"/>
    <property type="project" value="UniProtKB-SubCell"/>
</dbReference>
<name>A0A9P5SU06_9FUNG</name>
<dbReference type="Gene3D" id="3.40.630.10">
    <property type="entry name" value="Zn peptidases"/>
    <property type="match status" value="1"/>
</dbReference>
<keyword evidence="6 7" id="KW-0862">Zinc</keyword>
<keyword evidence="11" id="KW-1185">Reference proteome</keyword>
<evidence type="ECO:0000259" key="9">
    <source>
        <dbReference type="Pfam" id="PF04389"/>
    </source>
</evidence>
<keyword evidence="3 7" id="KW-0645">Protease</keyword>
<evidence type="ECO:0000256" key="5">
    <source>
        <dbReference type="ARBA" id="ARBA00022824"/>
    </source>
</evidence>
<protein>
    <recommendedName>
        <fullName evidence="7">Peptide hydrolase</fullName>
        <ecNumber evidence="7">3.4.-.-</ecNumber>
    </recommendedName>
</protein>
<keyword evidence="5" id="KW-0256">Endoplasmic reticulum</keyword>
<dbReference type="InterPro" id="IPR045175">
    <property type="entry name" value="M28_fam"/>
</dbReference>
<keyword evidence="8" id="KW-0472">Membrane</keyword>
<evidence type="ECO:0000256" key="1">
    <source>
        <dbReference type="ARBA" id="ARBA00001947"/>
    </source>
</evidence>
<evidence type="ECO:0000256" key="3">
    <source>
        <dbReference type="ARBA" id="ARBA00022670"/>
    </source>
</evidence>
<dbReference type="SUPFAM" id="SSF53187">
    <property type="entry name" value="Zn-dependent exopeptidases"/>
    <property type="match status" value="1"/>
</dbReference>
<evidence type="ECO:0000313" key="10">
    <source>
        <dbReference type="EMBL" id="KAF9338000.1"/>
    </source>
</evidence>
<feature type="transmembrane region" description="Helical" evidence="8">
    <location>
        <begin position="273"/>
        <end position="295"/>
    </location>
</feature>
<keyword evidence="8" id="KW-0812">Transmembrane</keyword>
<dbReference type="Proteomes" id="UP000696485">
    <property type="component" value="Unassembled WGS sequence"/>
</dbReference>
<dbReference type="InterPro" id="IPR007484">
    <property type="entry name" value="Peptidase_M28"/>
</dbReference>
<comment type="cofactor">
    <cofactor evidence="1">
        <name>Zn(2+)</name>
        <dbReference type="ChEBI" id="CHEBI:29105"/>
    </cofactor>
</comment>
<evidence type="ECO:0000256" key="7">
    <source>
        <dbReference type="RuleBase" id="RU361240"/>
    </source>
</evidence>
<dbReference type="GO" id="GO:0006508">
    <property type="term" value="P:proteolysis"/>
    <property type="evidence" value="ECO:0007669"/>
    <property type="project" value="UniProtKB-KW"/>
</dbReference>
<keyword evidence="7" id="KW-0479">Metal-binding</keyword>
<dbReference type="PANTHER" id="PTHR12147:SF22">
    <property type="entry name" value="ENDOPLASMIC RETICULUM METALLOPEPTIDASE 1"/>
    <property type="match status" value="1"/>
</dbReference>
<sequence>MIKEWKWDAEIETARGAQGLPKFDLWEQTEDGSHRFDFMSKIMMKTYVNMTNAIVRLSCGPECDQQAILLSVHFDSTFGSPGATDDGLGVAVMMDLIHVMSLRPPPKKNSVIFCKVNLVPLLRAKGFNGGEECFQDASHAFIKYLDLKDTIKAVVNLEASGTNGSEYGNLTGVDMAWYKNSYLYHTRLDLEENIGVGAPQRTGENVLDLIEHLANVVMLKKFETTSTVVFFDDLGRFFVSYTMVTVAKIYTLVNALAAVAVATEASRPTPRSLLSVLFSALAALAVPVHAAKFILSIGRSMVWFSYGWLPVMLFGPLSVVAMFSAQYLFHDKRASTGANELSTLSGLHLLLTGLVVIATYYNIGFTYLLAMFSASLSASLIFSKIMGNIRGAHKVVTVEYLTYIIAATVPGLFAFITSFVLFDLATPLLGRHLYDPFVKNLEAVFGSKAEFKTATENQEEFNTAFLINQF</sequence>
<feature type="transmembrane region" description="Helical" evidence="8">
    <location>
        <begin position="367"/>
        <end position="386"/>
    </location>
</feature>
<comment type="caution">
    <text evidence="10">The sequence shown here is derived from an EMBL/GenBank/DDBJ whole genome shotgun (WGS) entry which is preliminary data.</text>
</comment>
<dbReference type="Pfam" id="PF04389">
    <property type="entry name" value="Peptidase_M28"/>
    <property type="match status" value="1"/>
</dbReference>
<dbReference type="PANTHER" id="PTHR12147">
    <property type="entry name" value="METALLOPEPTIDASE M28 FAMILY MEMBER"/>
    <property type="match status" value="1"/>
</dbReference>
<evidence type="ECO:0000256" key="4">
    <source>
        <dbReference type="ARBA" id="ARBA00022801"/>
    </source>
</evidence>
<dbReference type="EMBL" id="JAAAUY010000011">
    <property type="protein sequence ID" value="KAF9338000.1"/>
    <property type="molecule type" value="Genomic_DNA"/>
</dbReference>
<proteinExistence type="inferred from homology"/>
<dbReference type="GO" id="GO:0008235">
    <property type="term" value="F:metalloexopeptidase activity"/>
    <property type="evidence" value="ECO:0007669"/>
    <property type="project" value="InterPro"/>
</dbReference>
<evidence type="ECO:0000256" key="8">
    <source>
        <dbReference type="SAM" id="Phobius"/>
    </source>
</evidence>
<gene>
    <name evidence="10" type="ORF">BG006_000580</name>
</gene>
<feature type="transmembrane region" description="Helical" evidence="8">
    <location>
        <begin position="238"/>
        <end position="261"/>
    </location>
</feature>
<reference evidence="10" key="1">
    <citation type="journal article" date="2020" name="Fungal Divers.">
        <title>Resolving the Mortierellaceae phylogeny through synthesis of multi-gene phylogenetics and phylogenomics.</title>
        <authorList>
            <person name="Vandepol N."/>
            <person name="Liber J."/>
            <person name="Desiro A."/>
            <person name="Na H."/>
            <person name="Kennedy M."/>
            <person name="Barry K."/>
            <person name="Grigoriev I.V."/>
            <person name="Miller A.N."/>
            <person name="O'Donnell K."/>
            <person name="Stajich J.E."/>
            <person name="Bonito G."/>
        </authorList>
    </citation>
    <scope>NUCLEOTIDE SEQUENCE</scope>
    <source>
        <strain evidence="10">NVP1</strain>
    </source>
</reference>
<evidence type="ECO:0000313" key="11">
    <source>
        <dbReference type="Proteomes" id="UP000696485"/>
    </source>
</evidence>
<comment type="similarity">
    <text evidence="7">Belongs to the peptidase M28 family.</text>
</comment>
<feature type="domain" description="Peptidase M28" evidence="9">
    <location>
        <begin position="53"/>
        <end position="167"/>
    </location>
</feature>
<organism evidence="10 11">
    <name type="scientific">Podila minutissima</name>
    <dbReference type="NCBI Taxonomy" id="64525"/>
    <lineage>
        <taxon>Eukaryota</taxon>
        <taxon>Fungi</taxon>
        <taxon>Fungi incertae sedis</taxon>
        <taxon>Mucoromycota</taxon>
        <taxon>Mortierellomycotina</taxon>
        <taxon>Mortierellomycetes</taxon>
        <taxon>Mortierellales</taxon>
        <taxon>Mortierellaceae</taxon>
        <taxon>Podila</taxon>
    </lineage>
</organism>
<dbReference type="GO" id="GO:0046872">
    <property type="term" value="F:metal ion binding"/>
    <property type="evidence" value="ECO:0007669"/>
    <property type="project" value="UniProtKB-KW"/>
</dbReference>
<evidence type="ECO:0000256" key="6">
    <source>
        <dbReference type="ARBA" id="ARBA00022833"/>
    </source>
</evidence>
<feature type="transmembrane region" description="Helical" evidence="8">
    <location>
        <begin position="341"/>
        <end position="361"/>
    </location>
</feature>
<comment type="subcellular location">
    <subcellularLocation>
        <location evidence="2">Endoplasmic reticulum</location>
    </subcellularLocation>
</comment>